<dbReference type="InterPro" id="IPR004358">
    <property type="entry name" value="Sig_transdc_His_kin-like_C"/>
</dbReference>
<dbReference type="GO" id="GO:0000155">
    <property type="term" value="F:phosphorelay sensor kinase activity"/>
    <property type="evidence" value="ECO:0007669"/>
    <property type="project" value="InterPro"/>
</dbReference>
<dbReference type="PANTHER" id="PTHR43065">
    <property type="entry name" value="SENSOR HISTIDINE KINASE"/>
    <property type="match status" value="1"/>
</dbReference>
<evidence type="ECO:0000256" key="6">
    <source>
        <dbReference type="ARBA" id="ARBA00022777"/>
    </source>
</evidence>
<name>A0A7C4PKQ2_9CHLR</name>
<evidence type="ECO:0000256" key="7">
    <source>
        <dbReference type="ARBA" id="ARBA00022840"/>
    </source>
</evidence>
<feature type="transmembrane region" description="Helical" evidence="9">
    <location>
        <begin position="144"/>
        <end position="165"/>
    </location>
</feature>
<dbReference type="InterPro" id="IPR036890">
    <property type="entry name" value="HATPase_C_sf"/>
</dbReference>
<dbReference type="InterPro" id="IPR003661">
    <property type="entry name" value="HisK_dim/P_dom"/>
</dbReference>
<accession>A0A7C4PKQ2</accession>
<evidence type="ECO:0000256" key="5">
    <source>
        <dbReference type="ARBA" id="ARBA00022741"/>
    </source>
</evidence>
<dbReference type="EC" id="2.7.13.3" evidence="2"/>
<evidence type="ECO:0000256" key="9">
    <source>
        <dbReference type="SAM" id="Phobius"/>
    </source>
</evidence>
<gene>
    <name evidence="11" type="ORF">ENT37_13090</name>
</gene>
<keyword evidence="8" id="KW-0902">Two-component regulatory system</keyword>
<keyword evidence="3" id="KW-0597">Phosphoprotein</keyword>
<proteinExistence type="predicted"/>
<evidence type="ECO:0000259" key="10">
    <source>
        <dbReference type="PROSITE" id="PS50109"/>
    </source>
</evidence>
<evidence type="ECO:0000256" key="3">
    <source>
        <dbReference type="ARBA" id="ARBA00022553"/>
    </source>
</evidence>
<dbReference type="AlphaFoldDB" id="A0A7C4PKQ2"/>
<evidence type="ECO:0000256" key="2">
    <source>
        <dbReference type="ARBA" id="ARBA00012438"/>
    </source>
</evidence>
<dbReference type="PRINTS" id="PR00344">
    <property type="entry name" value="BCTRLSENSOR"/>
</dbReference>
<reference evidence="11" key="1">
    <citation type="journal article" date="2020" name="mSystems">
        <title>Genome- and Community-Level Interaction Insights into Carbon Utilization and Element Cycling Functions of Hydrothermarchaeota in Hydrothermal Sediment.</title>
        <authorList>
            <person name="Zhou Z."/>
            <person name="Liu Y."/>
            <person name="Xu W."/>
            <person name="Pan J."/>
            <person name="Luo Z.H."/>
            <person name="Li M."/>
        </authorList>
    </citation>
    <scope>NUCLEOTIDE SEQUENCE [LARGE SCALE GENOMIC DNA]</scope>
    <source>
        <strain evidence="11">SpSt-573</strain>
    </source>
</reference>
<evidence type="ECO:0000256" key="1">
    <source>
        <dbReference type="ARBA" id="ARBA00000085"/>
    </source>
</evidence>
<evidence type="ECO:0000256" key="8">
    <source>
        <dbReference type="ARBA" id="ARBA00023012"/>
    </source>
</evidence>
<sequence>MRTERPPVLLYLLTAVVLAVSLAILVWLHQNYRFQRDRTLKDMQGFFPRDTVLKPAYDRNIRFGRLEELTRTFESSLFARRVIVTKMTDRLGEHPVHPFYLPATQPDWKTLVADWTRLPLVEKGETYGVLYVQENHAALNGVRWAIGGLAALLLLTLALLTARLMTQHSALYGAYVALNEKDRQLVRLERLSLAGQLAANILHDIKKPVANIKHSLADLEMMLRDLAGGSPALRNIKDQTDLFFVILRDLGLERFVRSKDADKEYVDVHETLRRSCALVQYERDKTEVTMEFNARPTPLVLAAPYRLIQVFSNLILNAYQAMRGQEGRLILRTRSENGSVIVEVADTGPGVPEAIRAKLFEPFESGKPEDEGTGLGLYISRNIVEEMGGSLTLAPSECGACFRVRLPLVHSDN</sequence>
<dbReference type="PANTHER" id="PTHR43065:SF10">
    <property type="entry name" value="PEROXIDE STRESS-ACTIVATED HISTIDINE KINASE MAK3"/>
    <property type="match status" value="1"/>
</dbReference>
<keyword evidence="9" id="KW-0472">Membrane</keyword>
<keyword evidence="5" id="KW-0547">Nucleotide-binding</keyword>
<dbReference type="PROSITE" id="PS50109">
    <property type="entry name" value="HIS_KIN"/>
    <property type="match status" value="1"/>
</dbReference>
<dbReference type="CDD" id="cd00082">
    <property type="entry name" value="HisKA"/>
    <property type="match status" value="1"/>
</dbReference>
<keyword evidence="7" id="KW-0067">ATP-binding</keyword>
<feature type="transmembrane region" description="Helical" evidence="9">
    <location>
        <begin position="6"/>
        <end position="28"/>
    </location>
</feature>
<evidence type="ECO:0000256" key="4">
    <source>
        <dbReference type="ARBA" id="ARBA00022679"/>
    </source>
</evidence>
<dbReference type="SUPFAM" id="SSF55874">
    <property type="entry name" value="ATPase domain of HSP90 chaperone/DNA topoisomerase II/histidine kinase"/>
    <property type="match status" value="1"/>
</dbReference>
<dbReference type="Pfam" id="PF02518">
    <property type="entry name" value="HATPase_c"/>
    <property type="match status" value="1"/>
</dbReference>
<keyword evidence="9" id="KW-0812">Transmembrane</keyword>
<keyword evidence="9" id="KW-1133">Transmembrane helix</keyword>
<organism evidence="11">
    <name type="scientific">Anaerolinea thermolimosa</name>
    <dbReference type="NCBI Taxonomy" id="229919"/>
    <lineage>
        <taxon>Bacteria</taxon>
        <taxon>Bacillati</taxon>
        <taxon>Chloroflexota</taxon>
        <taxon>Anaerolineae</taxon>
        <taxon>Anaerolineales</taxon>
        <taxon>Anaerolineaceae</taxon>
        <taxon>Anaerolinea</taxon>
    </lineage>
</organism>
<protein>
    <recommendedName>
        <fullName evidence="2">histidine kinase</fullName>
        <ecNumber evidence="2">2.7.13.3</ecNumber>
    </recommendedName>
</protein>
<comment type="catalytic activity">
    <reaction evidence="1">
        <text>ATP + protein L-histidine = ADP + protein N-phospho-L-histidine.</text>
        <dbReference type="EC" id="2.7.13.3"/>
    </reaction>
</comment>
<dbReference type="InterPro" id="IPR003594">
    <property type="entry name" value="HATPase_dom"/>
</dbReference>
<dbReference type="InterPro" id="IPR005467">
    <property type="entry name" value="His_kinase_dom"/>
</dbReference>
<dbReference type="EMBL" id="DSYK01000653">
    <property type="protein sequence ID" value="HGS22783.1"/>
    <property type="molecule type" value="Genomic_DNA"/>
</dbReference>
<keyword evidence="6 11" id="KW-0418">Kinase</keyword>
<evidence type="ECO:0000313" key="11">
    <source>
        <dbReference type="EMBL" id="HGS22783.1"/>
    </source>
</evidence>
<comment type="caution">
    <text evidence="11">The sequence shown here is derived from an EMBL/GenBank/DDBJ whole genome shotgun (WGS) entry which is preliminary data.</text>
</comment>
<feature type="domain" description="Histidine kinase" evidence="10">
    <location>
        <begin position="200"/>
        <end position="410"/>
    </location>
</feature>
<dbReference type="Gene3D" id="3.30.565.10">
    <property type="entry name" value="Histidine kinase-like ATPase, C-terminal domain"/>
    <property type="match status" value="1"/>
</dbReference>
<dbReference type="GO" id="GO:0005524">
    <property type="term" value="F:ATP binding"/>
    <property type="evidence" value="ECO:0007669"/>
    <property type="project" value="UniProtKB-KW"/>
</dbReference>
<dbReference type="Gene3D" id="1.10.287.130">
    <property type="match status" value="1"/>
</dbReference>
<keyword evidence="4" id="KW-0808">Transferase</keyword>
<dbReference type="SMART" id="SM00387">
    <property type="entry name" value="HATPase_c"/>
    <property type="match status" value="1"/>
</dbReference>